<evidence type="ECO:0000313" key="3">
    <source>
        <dbReference type="Proteomes" id="UP000707451"/>
    </source>
</evidence>
<comment type="caution">
    <text evidence="2">The sequence shown here is derived from an EMBL/GenBank/DDBJ whole genome shotgun (WGS) entry which is preliminary data.</text>
</comment>
<keyword evidence="3" id="KW-1185">Reference proteome</keyword>
<sequence>MGREKTESFKEYELRLRRLVEVYRVKELPKHTDVTQTLRMSIPSLTLTVMQLSETVNMLLKHVGMAVPDVTSLDFLMNAIPNALGPDECSEWKVFIDASRKARMSKESDGINQGGSQHHRQHQQVKKTVAAQTNAGASSGSNTVSANNNHNSYPNGHQGQYPGNRGKKVELQPMGNYIDGTSTLFSRNNCNYGGNSDQAVYSHGKNSRYGRSQQHLAHPSPRH</sequence>
<dbReference type="EMBL" id="JAHRHY010000027">
    <property type="protein sequence ID" value="KAG9060961.1"/>
    <property type="molecule type" value="Genomic_DNA"/>
</dbReference>
<organism evidence="2 3">
    <name type="scientific">Linnemannia hyalina</name>
    <dbReference type="NCBI Taxonomy" id="64524"/>
    <lineage>
        <taxon>Eukaryota</taxon>
        <taxon>Fungi</taxon>
        <taxon>Fungi incertae sedis</taxon>
        <taxon>Mucoromycota</taxon>
        <taxon>Mortierellomycotina</taxon>
        <taxon>Mortierellomycetes</taxon>
        <taxon>Mortierellales</taxon>
        <taxon>Mortierellaceae</taxon>
        <taxon>Linnemannia</taxon>
    </lineage>
</organism>
<feature type="region of interest" description="Disordered" evidence="1">
    <location>
        <begin position="105"/>
        <end position="175"/>
    </location>
</feature>
<evidence type="ECO:0000256" key="1">
    <source>
        <dbReference type="SAM" id="MobiDB-lite"/>
    </source>
</evidence>
<dbReference type="AlphaFoldDB" id="A0A9P7XK66"/>
<evidence type="ECO:0000313" key="2">
    <source>
        <dbReference type="EMBL" id="KAG9060961.1"/>
    </source>
</evidence>
<feature type="compositionally biased region" description="Polar residues" evidence="1">
    <location>
        <begin position="130"/>
        <end position="158"/>
    </location>
</feature>
<reference evidence="2" key="1">
    <citation type="submission" date="2021-06" db="EMBL/GenBank/DDBJ databases">
        <title>Genome Sequence of Mortierella hyaline Strain SCG-10, a Cold-Adapted, Nitrate-Reducing Fungus Isolated from Soil in Minnesota, USA.</title>
        <authorList>
            <person name="Aldossari N."/>
        </authorList>
    </citation>
    <scope>NUCLEOTIDE SEQUENCE</scope>
    <source>
        <strain evidence="2">SCG-10</strain>
    </source>
</reference>
<feature type="region of interest" description="Disordered" evidence="1">
    <location>
        <begin position="196"/>
        <end position="223"/>
    </location>
</feature>
<protein>
    <submittedName>
        <fullName evidence="2">Uncharacterized protein</fullName>
    </submittedName>
</protein>
<gene>
    <name evidence="2" type="ORF">KI688_007788</name>
</gene>
<accession>A0A9P7XK66</accession>
<name>A0A9P7XK66_9FUNG</name>
<dbReference type="OrthoDB" id="2447743at2759"/>
<dbReference type="Proteomes" id="UP000707451">
    <property type="component" value="Unassembled WGS sequence"/>
</dbReference>
<proteinExistence type="predicted"/>